<proteinExistence type="predicted"/>
<dbReference type="Gene3D" id="2.40.50.100">
    <property type="match status" value="1"/>
</dbReference>
<dbReference type="Pfam" id="PF25917">
    <property type="entry name" value="BSH_RND"/>
    <property type="match status" value="1"/>
</dbReference>
<dbReference type="SUPFAM" id="SSF111369">
    <property type="entry name" value="HlyD-like secretion proteins"/>
    <property type="match status" value="1"/>
</dbReference>
<accession>C8WWQ7</accession>
<dbReference type="GO" id="GO:1990281">
    <property type="term" value="C:efflux pump complex"/>
    <property type="evidence" value="ECO:0007669"/>
    <property type="project" value="TreeGrafter"/>
</dbReference>
<reference evidence="4" key="1">
    <citation type="submission" date="2009-09" db="EMBL/GenBank/DDBJ databases">
        <title>The complete chromosome of Alicyclobacillus acidocaldarius subsp. acidocaldarius DSM 446.</title>
        <authorList>
            <consortium name="US DOE Joint Genome Institute (JGI-PGF)"/>
            <person name="Lucas S."/>
            <person name="Copeland A."/>
            <person name="Lapidus A."/>
            <person name="Glavina del Rio T."/>
            <person name="Dalin E."/>
            <person name="Tice H."/>
            <person name="Bruce D."/>
            <person name="Goodwin L."/>
            <person name="Pitluck S."/>
            <person name="Kyrpides N."/>
            <person name="Mavromatis K."/>
            <person name="Ivanova N."/>
            <person name="Ovchinnikova G."/>
            <person name="Chertkov O."/>
            <person name="Sims D."/>
            <person name="Brettin T."/>
            <person name="Detter J.C."/>
            <person name="Han C."/>
            <person name="Larimer F."/>
            <person name="Land M."/>
            <person name="Hauser L."/>
            <person name="Markowitz V."/>
            <person name="Cheng J.-F."/>
            <person name="Hugenholtz P."/>
            <person name="Woyke T."/>
            <person name="Wu D."/>
            <person name="Pukall R."/>
            <person name="Klenk H.-P."/>
            <person name="Eisen J.A."/>
        </authorList>
    </citation>
    <scope>NUCLEOTIDE SEQUENCE [LARGE SCALE GENOMIC DNA]</scope>
    <source>
        <strain evidence="4">ATCC 27009 / DSM 446 / BCRC 14685 / JCM 5260 / KCTC 1825 / NBRC 15652 / NCIMB 11725 / NRRL B-14509 / 104-IA</strain>
    </source>
</reference>
<reference evidence="3 4" key="2">
    <citation type="journal article" date="2010" name="Stand. Genomic Sci.">
        <title>Complete genome sequence of Alicyclobacillus acidocaldarius type strain (104-IA).</title>
        <authorList>
            <person name="Mavromatis K."/>
            <person name="Sikorski J."/>
            <person name="Lapidus A."/>
            <person name="Glavina Del Rio T."/>
            <person name="Copeland A."/>
            <person name="Tice H."/>
            <person name="Cheng J.F."/>
            <person name="Lucas S."/>
            <person name="Chen F."/>
            <person name="Nolan M."/>
            <person name="Bruce D."/>
            <person name="Goodwin L."/>
            <person name="Pitluck S."/>
            <person name="Ivanova N."/>
            <person name="Ovchinnikova G."/>
            <person name="Pati A."/>
            <person name="Chen A."/>
            <person name="Palaniappan K."/>
            <person name="Land M."/>
            <person name="Hauser L."/>
            <person name="Chang Y.J."/>
            <person name="Jeffries C.D."/>
            <person name="Chain P."/>
            <person name="Meincke L."/>
            <person name="Sims D."/>
            <person name="Chertkov O."/>
            <person name="Han C."/>
            <person name="Brettin T."/>
            <person name="Detter J.C."/>
            <person name="Wahrenburg C."/>
            <person name="Rohde M."/>
            <person name="Pukall R."/>
            <person name="Goker M."/>
            <person name="Bristow J."/>
            <person name="Eisen J.A."/>
            <person name="Markowitz V."/>
            <person name="Hugenholtz P."/>
            <person name="Klenk H.P."/>
            <person name="Kyrpides N.C."/>
        </authorList>
    </citation>
    <scope>NUCLEOTIDE SEQUENCE [LARGE SCALE GENOMIC DNA]</scope>
    <source>
        <strain evidence="4">ATCC 27009 / DSM 446 / BCRC 14685 / JCM 5260 / KCTC 1825 / NBRC 15652 / NCIMB 11725 / NRRL B-14509 / 104-IA</strain>
    </source>
</reference>
<gene>
    <name evidence="3" type="ordered locus">Aaci_1504</name>
</gene>
<keyword evidence="1" id="KW-0472">Membrane</keyword>
<dbReference type="HOGENOM" id="CLU_682635_0_0_9"/>
<keyword evidence="4" id="KW-1185">Reference proteome</keyword>
<feature type="transmembrane region" description="Helical" evidence="1">
    <location>
        <begin position="18"/>
        <end position="38"/>
    </location>
</feature>
<evidence type="ECO:0000313" key="3">
    <source>
        <dbReference type="EMBL" id="ACV58528.1"/>
    </source>
</evidence>
<organism evidence="3 4">
    <name type="scientific">Alicyclobacillus acidocaldarius subsp. acidocaldarius (strain ATCC 27009 / DSM 446 / BCRC 14685 / JCM 5260 / KCTC 1825 / NBRC 15652 / NCIMB 11725 / NRRL B-14509 / 104-IA)</name>
    <name type="common">Bacillus acidocaldarius</name>
    <dbReference type="NCBI Taxonomy" id="521098"/>
    <lineage>
        <taxon>Bacteria</taxon>
        <taxon>Bacillati</taxon>
        <taxon>Bacillota</taxon>
        <taxon>Bacilli</taxon>
        <taxon>Bacillales</taxon>
        <taxon>Alicyclobacillaceae</taxon>
        <taxon>Alicyclobacillus</taxon>
    </lineage>
</organism>
<dbReference type="Gene3D" id="2.40.30.170">
    <property type="match status" value="1"/>
</dbReference>
<dbReference type="AlphaFoldDB" id="C8WWQ7"/>
<dbReference type="EMBL" id="CP001727">
    <property type="protein sequence ID" value="ACV58528.1"/>
    <property type="molecule type" value="Genomic_DNA"/>
</dbReference>
<sequence length="403" mass="43667">MSSVRTDTSLIASKIPRYVYVAGVSVVTLGLIAIYMVIHPQKEKIQIPIAEVRYGTVYPYVTVTGTIVDQDIVSISSSAGGQIAKWMVHVGSRVKAGQILAYFSNYSINQEIYEDLRKKYIEAQEIVADDQREEALLEAEQNAANLNAVTSGSRRDNQQLIGQSEQLHSNGLQSPAQEEVQQDQNAINLLSAEEATLQAEQAAIEAKLDMLTALQSLRNSELTSPVNGEITSLQVPAGAQLSPYQEACTLISTTSTDAHAKVVATINAQDVSRVHVGEHVDISSPDISGSFTGTVELISPFAVNQSQLSDYQYQVYIEINHASPQMLNGMSVNCSIYTSPIRHAVIVPADAVMVNNGQLGVYVRDSSGRFKFTPVKILSSDALNVQVQGVKVGMAVATKRPQE</sequence>
<dbReference type="GO" id="GO:0015562">
    <property type="term" value="F:efflux transmembrane transporter activity"/>
    <property type="evidence" value="ECO:0007669"/>
    <property type="project" value="TreeGrafter"/>
</dbReference>
<name>C8WWQ7_ALIAD</name>
<keyword evidence="1" id="KW-1133">Transmembrane helix</keyword>
<dbReference type="KEGG" id="aac:Aaci_1504"/>
<dbReference type="PANTHER" id="PTHR30469">
    <property type="entry name" value="MULTIDRUG RESISTANCE PROTEIN MDTA"/>
    <property type="match status" value="1"/>
</dbReference>
<keyword evidence="1" id="KW-0812">Transmembrane</keyword>
<evidence type="ECO:0000256" key="1">
    <source>
        <dbReference type="SAM" id="Phobius"/>
    </source>
</evidence>
<feature type="domain" description="Multidrug resistance protein MdtA-like barrel-sandwich hybrid" evidence="2">
    <location>
        <begin position="72"/>
        <end position="247"/>
    </location>
</feature>
<evidence type="ECO:0000259" key="2">
    <source>
        <dbReference type="Pfam" id="PF25917"/>
    </source>
</evidence>
<dbReference type="STRING" id="521098.Aaci_1504"/>
<dbReference type="Proteomes" id="UP000001917">
    <property type="component" value="Chromosome"/>
</dbReference>
<evidence type="ECO:0000313" key="4">
    <source>
        <dbReference type="Proteomes" id="UP000001917"/>
    </source>
</evidence>
<dbReference type="eggNOG" id="COG0845">
    <property type="taxonomic scope" value="Bacteria"/>
</dbReference>
<dbReference type="RefSeq" id="WP_012810840.1">
    <property type="nucleotide sequence ID" value="NC_013205.1"/>
</dbReference>
<dbReference type="InterPro" id="IPR058625">
    <property type="entry name" value="MdtA-like_BSH"/>
</dbReference>
<protein>
    <submittedName>
        <fullName evidence="3">Secretion protein HlyD family protein</fullName>
    </submittedName>
</protein>